<proteinExistence type="predicted"/>
<name>A0A7C8KWZ5_9BACI</name>
<protein>
    <submittedName>
        <fullName evidence="1">Uncharacterized protein</fullName>
    </submittedName>
</protein>
<evidence type="ECO:0000313" key="1">
    <source>
        <dbReference type="EMBL" id="KAB8126887.1"/>
    </source>
</evidence>
<gene>
    <name evidence="1" type="ORF">F9U64_18880</name>
</gene>
<keyword evidence="2" id="KW-1185">Reference proteome</keyword>
<comment type="caution">
    <text evidence="1">The sequence shown here is derived from an EMBL/GenBank/DDBJ whole genome shotgun (WGS) entry which is preliminary data.</text>
</comment>
<organism evidence="1 2">
    <name type="scientific">Gracilibacillus oryzae</name>
    <dbReference type="NCBI Taxonomy" id="1672701"/>
    <lineage>
        <taxon>Bacteria</taxon>
        <taxon>Bacillati</taxon>
        <taxon>Bacillota</taxon>
        <taxon>Bacilli</taxon>
        <taxon>Bacillales</taxon>
        <taxon>Bacillaceae</taxon>
        <taxon>Gracilibacillus</taxon>
    </lineage>
</organism>
<dbReference type="Proteomes" id="UP000480246">
    <property type="component" value="Unassembled WGS sequence"/>
</dbReference>
<accession>A0A7C8KWZ5</accession>
<dbReference type="AlphaFoldDB" id="A0A7C8KWZ5"/>
<dbReference type="EMBL" id="WEID01000099">
    <property type="protein sequence ID" value="KAB8126887.1"/>
    <property type="molecule type" value="Genomic_DNA"/>
</dbReference>
<dbReference type="InterPro" id="IPR058600">
    <property type="entry name" value="YhjD-like"/>
</dbReference>
<sequence>MRYLDQQDWEIASRYLFVDMTLRTIERDLNVLKQASPFKITEPYIALLNKLKKVGTAERKKLKNTMHQKKITVTLNEKQDSFTSYLFATKGKQEERNYFNPAIRKKVENILNEWMNQGEEM</sequence>
<dbReference type="RefSeq" id="WP_153406435.1">
    <property type="nucleotide sequence ID" value="NZ_ML762446.1"/>
</dbReference>
<evidence type="ECO:0000313" key="2">
    <source>
        <dbReference type="Proteomes" id="UP000480246"/>
    </source>
</evidence>
<dbReference type="Pfam" id="PF26325">
    <property type="entry name" value="YhjD"/>
    <property type="match status" value="1"/>
</dbReference>
<dbReference type="OrthoDB" id="2988956at2"/>
<reference evidence="1 2" key="1">
    <citation type="submission" date="2019-10" db="EMBL/GenBank/DDBJ databases">
        <title>Gracilibacillus sp. nov. isolated from rice seeds.</title>
        <authorList>
            <person name="He S."/>
        </authorList>
    </citation>
    <scope>NUCLEOTIDE SEQUENCE [LARGE SCALE GENOMIC DNA]</scope>
    <source>
        <strain evidence="1 2">TD8</strain>
    </source>
</reference>